<evidence type="ECO:0000259" key="3">
    <source>
        <dbReference type="SMART" id="SM00854"/>
    </source>
</evidence>
<dbReference type="PANTHER" id="PTHR33393">
    <property type="entry name" value="POLYGLUTAMINE SYNTHESIS ACCESSORY PROTEIN RV0574C-RELATED"/>
    <property type="match status" value="1"/>
</dbReference>
<accession>A0A2G1QQH5</accession>
<dbReference type="EMBL" id="PDVP01000003">
    <property type="protein sequence ID" value="PHP67729.1"/>
    <property type="molecule type" value="Genomic_DNA"/>
</dbReference>
<feature type="domain" description="Capsule synthesis protein CapA" evidence="3">
    <location>
        <begin position="69"/>
        <end position="324"/>
    </location>
</feature>
<keyword evidence="2" id="KW-0732">Signal</keyword>
<protein>
    <recommendedName>
        <fullName evidence="3">Capsule synthesis protein CapA domain-containing protein</fullName>
    </recommendedName>
</protein>
<dbReference type="RefSeq" id="WP_099305871.1">
    <property type="nucleotide sequence ID" value="NZ_PDVP01000003.1"/>
</dbReference>
<reference evidence="4 5" key="1">
    <citation type="submission" date="2017-10" db="EMBL/GenBank/DDBJ databases">
        <title>Sedimentibacterium mangrovi gen. nov., sp. nov., a novel member of family Phyllobacteriacea isolated from mangrove sediment.</title>
        <authorList>
            <person name="Liao H."/>
            <person name="Tian Y."/>
        </authorList>
    </citation>
    <scope>NUCLEOTIDE SEQUENCE [LARGE SCALE GENOMIC DNA]</scope>
    <source>
        <strain evidence="4 5">X9-2-2</strain>
    </source>
</reference>
<organism evidence="4 5">
    <name type="scientific">Zhengella mangrovi</name>
    <dbReference type="NCBI Taxonomy" id="1982044"/>
    <lineage>
        <taxon>Bacteria</taxon>
        <taxon>Pseudomonadati</taxon>
        <taxon>Pseudomonadota</taxon>
        <taxon>Alphaproteobacteria</taxon>
        <taxon>Hyphomicrobiales</taxon>
        <taxon>Notoacmeibacteraceae</taxon>
        <taxon>Zhengella</taxon>
    </lineage>
</organism>
<dbReference type="Proteomes" id="UP000221168">
    <property type="component" value="Unassembled WGS sequence"/>
</dbReference>
<comment type="caution">
    <text evidence="4">The sequence shown here is derived from an EMBL/GenBank/DDBJ whole genome shotgun (WGS) entry which is preliminary data.</text>
</comment>
<dbReference type="PANTHER" id="PTHR33393:SF11">
    <property type="entry name" value="POLYGLUTAMINE SYNTHESIS ACCESSORY PROTEIN RV0574C-RELATED"/>
    <property type="match status" value="1"/>
</dbReference>
<dbReference type="InterPro" id="IPR019079">
    <property type="entry name" value="Capsule_synth_CapA"/>
</dbReference>
<dbReference type="OrthoDB" id="9810718at2"/>
<dbReference type="SUPFAM" id="SSF56300">
    <property type="entry name" value="Metallo-dependent phosphatases"/>
    <property type="match status" value="1"/>
</dbReference>
<sequence>MDHRVVMRWKRGLRFLCAVALAGAASAVPSAASADPVVARTGELLAFRVPARPLLSAPEAESEPVRHLTVLMAGDTGCAPNRTAPKPDGVFKHGAWQSFGETTNRIRTLIDGDVNFANIETVISDSDALRPMPKAFNFASHPNCIRNLVKVGFNLFSMANNHAFDYGAEGIRQSLRHADALLGHGLLAHAGIGLDRTQAARVPVFERKGFRVAFGSIGIGASGNGIQRATENRPGQLSLTNRDDLALLAGNLRHAAADLRLLSIHRGPERYSRPSGHEVDAVRRLVDQSDADIMIGHHAHVARGLEVRNGRLVVYGLGNFLHHGTANMNGKGGCQDFSLVVRAHFVGRKAARPELAAVEVVPVQDTHFQTVALNGKQAARRIAVLNGFAGQFDDPASGAKGVRFVAQDDGTGIFCTKAAALHPATKTLCRTYRPDHLEAERFYAVAAASCGRQVPMMIARNDTQETEVAVAKPDPMPDLPDPAPLAVKPAVLAIVTTDPDPAGPAVARQARELEQNPAYWPAGMPLAWDVPADETPRERHARWRQKHYSVAEVEALLIKRGFLKPGAIRRLN</sequence>
<proteinExistence type="inferred from homology"/>
<name>A0A2G1QQH5_9HYPH</name>
<dbReference type="InterPro" id="IPR052169">
    <property type="entry name" value="CW_Biosynth-Accessory"/>
</dbReference>
<gene>
    <name evidence="4" type="ORF">CSC94_08545</name>
</gene>
<feature type="signal peptide" evidence="2">
    <location>
        <begin position="1"/>
        <end position="34"/>
    </location>
</feature>
<dbReference type="SMART" id="SM00854">
    <property type="entry name" value="PGA_cap"/>
    <property type="match status" value="1"/>
</dbReference>
<evidence type="ECO:0000256" key="2">
    <source>
        <dbReference type="SAM" id="SignalP"/>
    </source>
</evidence>
<comment type="similarity">
    <text evidence="1">Belongs to the CapA family.</text>
</comment>
<keyword evidence="5" id="KW-1185">Reference proteome</keyword>
<dbReference type="Gene3D" id="3.60.21.10">
    <property type="match status" value="1"/>
</dbReference>
<evidence type="ECO:0000313" key="4">
    <source>
        <dbReference type="EMBL" id="PHP67729.1"/>
    </source>
</evidence>
<evidence type="ECO:0000313" key="5">
    <source>
        <dbReference type="Proteomes" id="UP000221168"/>
    </source>
</evidence>
<dbReference type="AlphaFoldDB" id="A0A2G1QQH5"/>
<feature type="chain" id="PRO_5013888123" description="Capsule synthesis protein CapA domain-containing protein" evidence="2">
    <location>
        <begin position="35"/>
        <end position="572"/>
    </location>
</feature>
<dbReference type="Pfam" id="PF09587">
    <property type="entry name" value="PGA_cap"/>
    <property type="match status" value="1"/>
</dbReference>
<evidence type="ECO:0000256" key="1">
    <source>
        <dbReference type="ARBA" id="ARBA00005662"/>
    </source>
</evidence>
<dbReference type="CDD" id="cd07381">
    <property type="entry name" value="MPP_CapA"/>
    <property type="match status" value="1"/>
</dbReference>
<dbReference type="InterPro" id="IPR029052">
    <property type="entry name" value="Metallo-depent_PP-like"/>
</dbReference>